<dbReference type="EC" id="2.7.1.33" evidence="7"/>
<dbReference type="InterPro" id="IPR011602">
    <property type="entry name" value="Type_II_PanK_bac"/>
</dbReference>
<keyword evidence="3" id="KW-0547">Nucleotide-binding</keyword>
<dbReference type="EMBL" id="JAAAMV010000009">
    <property type="protein sequence ID" value="NBD24816.1"/>
    <property type="molecule type" value="Genomic_DNA"/>
</dbReference>
<dbReference type="InterPro" id="IPR043129">
    <property type="entry name" value="ATPase_NBD"/>
</dbReference>
<accession>A0ABW9XQI7</accession>
<dbReference type="PIRSF" id="PIRSF036940">
    <property type="entry name" value="PanK_bac_aCoA"/>
    <property type="match status" value="1"/>
</dbReference>
<dbReference type="InterPro" id="IPR004567">
    <property type="entry name" value="Type_II_PanK"/>
</dbReference>
<dbReference type="NCBIfam" id="NF009842">
    <property type="entry name" value="PRK13317.1"/>
    <property type="match status" value="1"/>
</dbReference>
<dbReference type="Gene3D" id="3.30.420.40">
    <property type="match status" value="1"/>
</dbReference>
<dbReference type="PANTHER" id="PTHR12280">
    <property type="entry name" value="PANTOTHENATE KINASE"/>
    <property type="match status" value="1"/>
</dbReference>
<evidence type="ECO:0000256" key="4">
    <source>
        <dbReference type="ARBA" id="ARBA00022777"/>
    </source>
</evidence>
<evidence type="ECO:0000256" key="6">
    <source>
        <dbReference type="ARBA" id="ARBA00022993"/>
    </source>
</evidence>
<keyword evidence="1" id="KW-0963">Cytoplasm</keyword>
<keyword evidence="4 7" id="KW-0418">Kinase</keyword>
<dbReference type="CDD" id="cd24085">
    <property type="entry name" value="ASKHA_NBD_PanK-II_bac"/>
    <property type="match status" value="1"/>
</dbReference>
<evidence type="ECO:0000256" key="3">
    <source>
        <dbReference type="ARBA" id="ARBA00022741"/>
    </source>
</evidence>
<sequence length="267" mass="27398">MDKIGIDAGGTLIKIACMGPEGGLELRKAPVRELSAISAWLGGRRDARVCVTGGKSAQLKAMTDEAVADIPEFAATMAGAEYLLGKDSPAYVLTNVGTGTSIHRVQPGGHARIGGTGVGGGTLMGLSRLLTGLTDFEEIVKLAQSGTRGGVDLKVSDIYAGAEPPIPGDLTASNFAKLFLRDDMDDIPKADLVASVIGLVGETVATTSVLAAGQSGLSSIVYIGSSFFRNEPLKDVVRAYTVLRGGTPIFPDNGEFFGAIGAALSAK</sequence>
<gene>
    <name evidence="7" type="primary">coaW</name>
    <name evidence="7" type="ORF">GT019_13105</name>
</gene>
<keyword evidence="8" id="KW-1185">Reference proteome</keyword>
<dbReference type="Pfam" id="PF03630">
    <property type="entry name" value="Fumble"/>
    <property type="match status" value="1"/>
</dbReference>
<dbReference type="SUPFAM" id="SSF53067">
    <property type="entry name" value="Actin-like ATPase domain"/>
    <property type="match status" value="1"/>
</dbReference>
<dbReference type="Proteomes" id="UP000665561">
    <property type="component" value="Unassembled WGS sequence"/>
</dbReference>
<name>A0ABW9XQI7_9BACL</name>
<evidence type="ECO:0000256" key="2">
    <source>
        <dbReference type="ARBA" id="ARBA00022679"/>
    </source>
</evidence>
<dbReference type="RefSeq" id="WP_161743626.1">
    <property type="nucleotide sequence ID" value="NZ_JAAAMV010000009.1"/>
</dbReference>
<evidence type="ECO:0000313" key="8">
    <source>
        <dbReference type="Proteomes" id="UP000665561"/>
    </source>
</evidence>
<evidence type="ECO:0000313" key="7">
    <source>
        <dbReference type="EMBL" id="NBD24816.1"/>
    </source>
</evidence>
<reference evidence="7 8" key="1">
    <citation type="submission" date="2020-01" db="EMBL/GenBank/DDBJ databases">
        <title>Paenibacillus soybeanensis sp. nov. isolated from the nodules of soybean (Glycine max(L.) Merr).</title>
        <authorList>
            <person name="Wang H."/>
        </authorList>
    </citation>
    <scope>NUCLEOTIDE SEQUENCE [LARGE SCALE GENOMIC DNA]</scope>
    <source>
        <strain evidence="7 8">T1</strain>
    </source>
</reference>
<proteinExistence type="predicted"/>
<comment type="caution">
    <text evidence="7">The sequence shown here is derived from an EMBL/GenBank/DDBJ whole genome shotgun (WGS) entry which is preliminary data.</text>
</comment>
<keyword evidence="2 7" id="KW-0808">Transferase</keyword>
<dbReference type="PANTHER" id="PTHR12280:SF20">
    <property type="entry name" value="4'-PHOSPHOPANTETHEINE PHOSPHATASE"/>
    <property type="match status" value="1"/>
</dbReference>
<evidence type="ECO:0000256" key="5">
    <source>
        <dbReference type="ARBA" id="ARBA00022840"/>
    </source>
</evidence>
<organism evidence="7 8">
    <name type="scientific">Paenibacillus glycinis</name>
    <dbReference type="NCBI Taxonomy" id="2697035"/>
    <lineage>
        <taxon>Bacteria</taxon>
        <taxon>Bacillati</taxon>
        <taxon>Bacillota</taxon>
        <taxon>Bacilli</taxon>
        <taxon>Bacillales</taxon>
        <taxon>Paenibacillaceae</taxon>
        <taxon>Paenibacillus</taxon>
    </lineage>
</organism>
<dbReference type="GO" id="GO:0004594">
    <property type="term" value="F:pantothenate kinase activity"/>
    <property type="evidence" value="ECO:0007669"/>
    <property type="project" value="UniProtKB-EC"/>
</dbReference>
<protein>
    <submittedName>
        <fullName evidence="7">Type II pantothenate kinase</fullName>
        <ecNumber evidence="7">2.7.1.33</ecNumber>
    </submittedName>
</protein>
<keyword evidence="6" id="KW-0173">Coenzyme A biosynthesis</keyword>
<evidence type="ECO:0000256" key="1">
    <source>
        <dbReference type="ARBA" id="ARBA00022490"/>
    </source>
</evidence>
<keyword evidence="5" id="KW-0067">ATP-binding</keyword>